<dbReference type="AlphaFoldDB" id="A0A1Y6C3V3"/>
<dbReference type="Proteomes" id="UP000192917">
    <property type="component" value="Unassembled WGS sequence"/>
</dbReference>
<accession>A0A1Y6C3V3</accession>
<reference evidence="1 2" key="1">
    <citation type="submission" date="2017-04" db="EMBL/GenBank/DDBJ databases">
        <authorList>
            <person name="Afonso C.L."/>
            <person name="Miller P.J."/>
            <person name="Scott M.A."/>
            <person name="Spackman E."/>
            <person name="Goraichik I."/>
            <person name="Dimitrov K.M."/>
            <person name="Suarez D.L."/>
            <person name="Swayne D.E."/>
        </authorList>
    </citation>
    <scope>NUCLEOTIDE SEQUENCE [LARGE SCALE GENOMIC DNA]</scope>
    <source>
        <strain evidence="1 2">USBA 355</strain>
    </source>
</reference>
<evidence type="ECO:0000313" key="1">
    <source>
        <dbReference type="EMBL" id="SMF44150.1"/>
    </source>
</evidence>
<dbReference type="EMBL" id="FWZX01000015">
    <property type="protein sequence ID" value="SMF44150.1"/>
    <property type="molecule type" value="Genomic_DNA"/>
</dbReference>
<evidence type="ECO:0000313" key="2">
    <source>
        <dbReference type="Proteomes" id="UP000192917"/>
    </source>
</evidence>
<gene>
    <name evidence="1" type="ORF">SAMN05428998_115113</name>
</gene>
<organism evidence="1 2">
    <name type="scientific">Tistlia consotensis USBA 355</name>
    <dbReference type="NCBI Taxonomy" id="560819"/>
    <lineage>
        <taxon>Bacteria</taxon>
        <taxon>Pseudomonadati</taxon>
        <taxon>Pseudomonadota</taxon>
        <taxon>Alphaproteobacteria</taxon>
        <taxon>Rhodospirillales</taxon>
        <taxon>Rhodovibrionaceae</taxon>
        <taxon>Tistlia</taxon>
    </lineage>
</organism>
<proteinExistence type="predicted"/>
<protein>
    <submittedName>
        <fullName evidence="1">Uncharacterized protein</fullName>
    </submittedName>
</protein>
<name>A0A1Y6C3V3_9PROT</name>
<keyword evidence="2" id="KW-1185">Reference proteome</keyword>
<dbReference type="STRING" id="560819.SAMN05428998_115113"/>
<sequence length="321" mass="37261">MGHTSLAPGRASWVARCRQDEQVWWVDDLGTFRAVDRNSDDLWRSQPIGDDERSHRLAFRLMRLVKVMEGGRHLTVQWDACWVDETALQAAVAYVHRRHREVRAVHLRYCVGAWIDECFFSGSMAATRMEQILGLRGATPFLGTTVLERPLERLACASRPLRHGFDAWRRLCWRGRLPAAEQLIDALGPDLRFAESPELAPLVFWYTDQGLPSWQVTTEDLWDAFLADLPSHLGRTLSAPLRRQLLQQLTPRFDHLRLPFTWPEEEAYWFRFERLILPVRRADGRADLMTLCVPSDEIDIPMMQGLPAKPRSRRRNPLDSW</sequence>